<dbReference type="SUPFAM" id="SSF53756">
    <property type="entry name" value="UDP-Glycosyltransferase/glycogen phosphorylase"/>
    <property type="match status" value="1"/>
</dbReference>
<dbReference type="PANTHER" id="PTHR48045:SF21">
    <property type="entry name" value="UDP-GLYCOSYLTRANSFERASE 83A1"/>
    <property type="match status" value="1"/>
</dbReference>
<accession>W1NXE1</accession>
<dbReference type="EMBL" id="KI394965">
    <property type="protein sequence ID" value="ERM99955.1"/>
    <property type="molecule type" value="Genomic_DNA"/>
</dbReference>
<dbReference type="eggNOG" id="KOG1192">
    <property type="taxonomic scope" value="Eukaryota"/>
</dbReference>
<dbReference type="OMA" id="MEGERQW"/>
<proteinExistence type="predicted"/>
<dbReference type="Pfam" id="PF00201">
    <property type="entry name" value="UDPGT"/>
    <property type="match status" value="1"/>
</dbReference>
<dbReference type="Gramene" id="ERM99955">
    <property type="protein sequence ID" value="ERM99955"/>
    <property type="gene ID" value="AMTR_s00110p00117260"/>
</dbReference>
<sequence>MPLMDPRHFAWLCIGDTAENKAIFRHSNVCIKGLEGVEWLICNSFYEIESPTYDTFPNIRPIGPLVPRPDHVEKSGTGYPEGFFGRVAAYGKVVGWCPQKKVLAHPSIACFVTHCGWNSTLEGLNNGVPFICWPYFADQFLNQTYIVDIWKVGVGLKANEDGIFSKEEIKSKVEEMLGDEGIRERILKLKEEAISSVTEGSSVENLLGFMEAMKGKS</sequence>
<evidence type="ECO:0000256" key="1">
    <source>
        <dbReference type="ARBA" id="ARBA00022679"/>
    </source>
</evidence>
<evidence type="ECO:0000313" key="3">
    <source>
        <dbReference type="Proteomes" id="UP000017836"/>
    </source>
</evidence>
<reference evidence="3" key="1">
    <citation type="journal article" date="2013" name="Science">
        <title>The Amborella genome and the evolution of flowering plants.</title>
        <authorList>
            <consortium name="Amborella Genome Project"/>
        </authorList>
    </citation>
    <scope>NUCLEOTIDE SEQUENCE [LARGE SCALE GENOMIC DNA]</scope>
</reference>
<keyword evidence="1" id="KW-0808">Transferase</keyword>
<dbReference type="HOGENOM" id="CLU_001724_1_0_1"/>
<organism evidence="2 3">
    <name type="scientific">Amborella trichopoda</name>
    <dbReference type="NCBI Taxonomy" id="13333"/>
    <lineage>
        <taxon>Eukaryota</taxon>
        <taxon>Viridiplantae</taxon>
        <taxon>Streptophyta</taxon>
        <taxon>Embryophyta</taxon>
        <taxon>Tracheophyta</taxon>
        <taxon>Spermatophyta</taxon>
        <taxon>Magnoliopsida</taxon>
        <taxon>Amborellales</taxon>
        <taxon>Amborellaceae</taxon>
        <taxon>Amborella</taxon>
    </lineage>
</organism>
<gene>
    <name evidence="2" type="ORF">AMTR_s00110p00117260</name>
</gene>
<dbReference type="PANTHER" id="PTHR48045">
    <property type="entry name" value="UDP-GLYCOSYLTRANSFERASE 72B1"/>
    <property type="match status" value="1"/>
</dbReference>
<keyword evidence="3" id="KW-1185">Reference proteome</keyword>
<name>W1NXE1_AMBTC</name>
<dbReference type="AlphaFoldDB" id="W1NXE1"/>
<evidence type="ECO:0000313" key="2">
    <source>
        <dbReference type="EMBL" id="ERM99955.1"/>
    </source>
</evidence>
<dbReference type="InterPro" id="IPR002213">
    <property type="entry name" value="UDP_glucos_trans"/>
</dbReference>
<dbReference type="Gene3D" id="3.40.50.2000">
    <property type="entry name" value="Glycogen Phosphorylase B"/>
    <property type="match status" value="3"/>
</dbReference>
<dbReference type="Proteomes" id="UP000017836">
    <property type="component" value="Unassembled WGS sequence"/>
</dbReference>
<dbReference type="CDD" id="cd03784">
    <property type="entry name" value="GT1_Gtf-like"/>
    <property type="match status" value="1"/>
</dbReference>
<protein>
    <recommendedName>
        <fullName evidence="4">UDP-glycosyltransferases domain-containing protein</fullName>
    </recommendedName>
</protein>
<evidence type="ECO:0008006" key="4">
    <source>
        <dbReference type="Google" id="ProtNLM"/>
    </source>
</evidence>
<dbReference type="GO" id="GO:0008194">
    <property type="term" value="F:UDP-glycosyltransferase activity"/>
    <property type="evidence" value="ECO:0007669"/>
    <property type="project" value="InterPro"/>
</dbReference>